<feature type="domain" description="Ribosomal protein eL8/eL30/eS12/Gadd45" evidence="1">
    <location>
        <begin position="9"/>
        <end position="87"/>
    </location>
</feature>
<reference evidence="2" key="1">
    <citation type="submission" date="2019-04" db="EMBL/GenBank/DDBJ databases">
        <title>Microbes associate with the intestines of laboratory mice.</title>
        <authorList>
            <person name="Navarre W."/>
            <person name="Wong E."/>
            <person name="Huang K."/>
            <person name="Tropini C."/>
            <person name="Ng K."/>
            <person name="Yu B."/>
        </authorList>
    </citation>
    <scope>NUCLEOTIDE SEQUENCE [LARGE SCALE GENOMIC DNA]</scope>
    <source>
        <strain evidence="2">NM61_E11</strain>
    </source>
</reference>
<dbReference type="Pfam" id="PF01248">
    <property type="entry name" value="Ribosomal_L7Ae"/>
    <property type="match status" value="1"/>
</dbReference>
<name>A0A4S2BN92_9LACO</name>
<dbReference type="Gene3D" id="3.30.1330.30">
    <property type="match status" value="1"/>
</dbReference>
<protein>
    <submittedName>
        <fullName evidence="2">50S ribosomal protein L7</fullName>
    </submittedName>
</protein>
<gene>
    <name evidence="2" type="ORF">E5351_04740</name>
</gene>
<evidence type="ECO:0000313" key="2">
    <source>
        <dbReference type="EMBL" id="TGY15792.1"/>
    </source>
</evidence>
<dbReference type="RefSeq" id="WP_034975762.1">
    <property type="nucleotide sequence ID" value="NZ_AQFR02000003.1"/>
</dbReference>
<comment type="caution">
    <text evidence="2">The sequence shown here is derived from an EMBL/GenBank/DDBJ whole genome shotgun (WGS) entry which is preliminary data.</text>
</comment>
<dbReference type="EMBL" id="SRYV01000007">
    <property type="protein sequence ID" value="TGY15792.1"/>
    <property type="molecule type" value="Genomic_DNA"/>
</dbReference>
<dbReference type="InterPro" id="IPR004038">
    <property type="entry name" value="Ribosomal_eL8/eL30/eS12/Gad45"/>
</dbReference>
<accession>A0A4S2BN92</accession>
<proteinExistence type="predicted"/>
<dbReference type="SUPFAM" id="SSF55315">
    <property type="entry name" value="L30e-like"/>
    <property type="match status" value="1"/>
</dbReference>
<organism evidence="2">
    <name type="scientific">Lactobacillus intestinalis</name>
    <dbReference type="NCBI Taxonomy" id="151781"/>
    <lineage>
        <taxon>Bacteria</taxon>
        <taxon>Bacillati</taxon>
        <taxon>Bacillota</taxon>
        <taxon>Bacilli</taxon>
        <taxon>Lactobacillales</taxon>
        <taxon>Lactobacillaceae</taxon>
        <taxon>Lactobacillus</taxon>
    </lineage>
</organism>
<evidence type="ECO:0000259" key="1">
    <source>
        <dbReference type="Pfam" id="PF01248"/>
    </source>
</evidence>
<dbReference type="AlphaFoldDB" id="A0A4S2BN92"/>
<keyword evidence="2" id="KW-0687">Ribonucleoprotein</keyword>
<dbReference type="InterPro" id="IPR029064">
    <property type="entry name" value="Ribosomal_eL30-like_sf"/>
</dbReference>
<dbReference type="Proteomes" id="UP000309117">
    <property type="component" value="Unassembled WGS sequence"/>
</dbReference>
<sequence length="103" mass="11149">MQNRQKAVNLLGLAMRAGKVVTGTETVIADLKKKKVKLVVLASDLQKNTIEKVSRAANKNNVPMISEFTAVELENAVGKKRKVLGLTDSGFCKALVKKINEGV</sequence>
<dbReference type="GO" id="GO:0005840">
    <property type="term" value="C:ribosome"/>
    <property type="evidence" value="ECO:0007669"/>
    <property type="project" value="UniProtKB-KW"/>
</dbReference>
<keyword evidence="2" id="KW-0689">Ribosomal protein</keyword>